<dbReference type="EMBL" id="SDKM01000001">
    <property type="protein sequence ID" value="RYP89114.1"/>
    <property type="molecule type" value="Genomic_DNA"/>
</dbReference>
<dbReference type="PANTHER" id="PTHR33164:SF99">
    <property type="entry name" value="MARR FAMILY REGULATORY PROTEIN"/>
    <property type="match status" value="1"/>
</dbReference>
<dbReference type="Proteomes" id="UP000295198">
    <property type="component" value="Unassembled WGS sequence"/>
</dbReference>
<dbReference type="InterPro" id="IPR036388">
    <property type="entry name" value="WH-like_DNA-bd_sf"/>
</dbReference>
<dbReference type="PRINTS" id="PR00598">
    <property type="entry name" value="HTHMARR"/>
</dbReference>
<name>A0A4Q4ZNP0_9ACTN</name>
<dbReference type="PROSITE" id="PS50995">
    <property type="entry name" value="HTH_MARR_2"/>
    <property type="match status" value="1"/>
</dbReference>
<dbReference type="GO" id="GO:0003700">
    <property type="term" value="F:DNA-binding transcription factor activity"/>
    <property type="evidence" value="ECO:0007669"/>
    <property type="project" value="InterPro"/>
</dbReference>
<dbReference type="SUPFAM" id="SSF46785">
    <property type="entry name" value="Winged helix' DNA-binding domain"/>
    <property type="match status" value="1"/>
</dbReference>
<dbReference type="GO" id="GO:0006950">
    <property type="term" value="P:response to stress"/>
    <property type="evidence" value="ECO:0007669"/>
    <property type="project" value="TreeGrafter"/>
</dbReference>
<dbReference type="Pfam" id="PF12802">
    <property type="entry name" value="MarR_2"/>
    <property type="match status" value="1"/>
</dbReference>
<dbReference type="AlphaFoldDB" id="A0A4Q4ZNP0"/>
<organism evidence="2 3">
    <name type="scientific">Nocardioides guangzhouensis</name>
    <dbReference type="NCBI Taxonomy" id="2497878"/>
    <lineage>
        <taxon>Bacteria</taxon>
        <taxon>Bacillati</taxon>
        <taxon>Actinomycetota</taxon>
        <taxon>Actinomycetes</taxon>
        <taxon>Propionibacteriales</taxon>
        <taxon>Nocardioidaceae</taxon>
        <taxon>Nocardioides</taxon>
    </lineage>
</organism>
<reference evidence="2 3" key="1">
    <citation type="submission" date="2019-01" db="EMBL/GenBank/DDBJ databases">
        <title>Nocardioides guangzhouensis sp. nov., an actinobacterium isolated from soil.</title>
        <authorList>
            <person name="Fu Y."/>
            <person name="Cai Y."/>
            <person name="Lin Z."/>
            <person name="Chen P."/>
        </authorList>
    </citation>
    <scope>NUCLEOTIDE SEQUENCE [LARGE SCALE GENOMIC DNA]</scope>
    <source>
        <strain evidence="2 3">130</strain>
    </source>
</reference>
<evidence type="ECO:0000259" key="1">
    <source>
        <dbReference type="PROSITE" id="PS50995"/>
    </source>
</evidence>
<keyword evidence="3" id="KW-1185">Reference proteome</keyword>
<protein>
    <submittedName>
        <fullName evidence="2">MarR family transcriptional regulator</fullName>
    </submittedName>
</protein>
<comment type="caution">
    <text evidence="2">The sequence shown here is derived from an EMBL/GenBank/DDBJ whole genome shotgun (WGS) entry which is preliminary data.</text>
</comment>
<dbReference type="InterPro" id="IPR039422">
    <property type="entry name" value="MarR/SlyA-like"/>
</dbReference>
<dbReference type="InterPro" id="IPR036390">
    <property type="entry name" value="WH_DNA-bd_sf"/>
</dbReference>
<dbReference type="InterPro" id="IPR000835">
    <property type="entry name" value="HTH_MarR-typ"/>
</dbReference>
<dbReference type="Gene3D" id="1.10.10.10">
    <property type="entry name" value="Winged helix-like DNA-binding domain superfamily/Winged helix DNA-binding domain"/>
    <property type="match status" value="1"/>
</dbReference>
<proteinExistence type="predicted"/>
<evidence type="ECO:0000313" key="3">
    <source>
        <dbReference type="Proteomes" id="UP000295198"/>
    </source>
</evidence>
<accession>A0A4Q4ZNP0</accession>
<sequence>MDRLDDELREAFGIGLNEYEVLVRLSEADQHALRMSTLADAMRFSRSRITHTISRMEAAGWVERCKSGDDGRGIVAQLTDQGYALLVEAAPTHVTGVREHLVDIADADDFAAMGRVMDAVVDKLSAAHPEVDIR</sequence>
<gene>
    <name evidence="2" type="ORF">EKO23_00815</name>
</gene>
<feature type="domain" description="HTH marR-type" evidence="1">
    <location>
        <begin position="1"/>
        <end position="122"/>
    </location>
</feature>
<evidence type="ECO:0000313" key="2">
    <source>
        <dbReference type="EMBL" id="RYP89114.1"/>
    </source>
</evidence>
<dbReference type="SMART" id="SM00347">
    <property type="entry name" value="HTH_MARR"/>
    <property type="match status" value="1"/>
</dbReference>
<dbReference type="OrthoDB" id="8635520at2"/>
<dbReference type="PANTHER" id="PTHR33164">
    <property type="entry name" value="TRANSCRIPTIONAL REGULATOR, MARR FAMILY"/>
    <property type="match status" value="1"/>
</dbReference>